<evidence type="ECO:0000256" key="1">
    <source>
        <dbReference type="SAM" id="MobiDB-lite"/>
    </source>
</evidence>
<dbReference type="Proteomes" id="UP000710440">
    <property type="component" value="Unassembled WGS sequence"/>
</dbReference>
<dbReference type="GeneID" id="66930420"/>
<evidence type="ECO:0000259" key="2">
    <source>
        <dbReference type="Pfam" id="PF08550"/>
    </source>
</evidence>
<dbReference type="RefSeq" id="XP_043129972.1">
    <property type="nucleotide sequence ID" value="XM_043274037.1"/>
</dbReference>
<feature type="compositionally biased region" description="Acidic residues" evidence="1">
    <location>
        <begin position="384"/>
        <end position="404"/>
    </location>
</feature>
<dbReference type="InterPro" id="IPR013860">
    <property type="entry name" value="AreA_GATA"/>
</dbReference>
<comment type="caution">
    <text evidence="3">The sequence shown here is derived from an EMBL/GenBank/DDBJ whole genome shotgun (WGS) entry which is preliminary data.</text>
</comment>
<dbReference type="PANTHER" id="PTHR28051:SF1">
    <property type="entry name" value="PROTEIN MTL1-RELATED"/>
    <property type="match status" value="1"/>
</dbReference>
<evidence type="ECO:0000313" key="3">
    <source>
        <dbReference type="EMBL" id="GIK06786.1"/>
    </source>
</evidence>
<dbReference type="GO" id="GO:0005773">
    <property type="term" value="C:vacuole"/>
    <property type="evidence" value="ECO:0007669"/>
    <property type="project" value="GOC"/>
</dbReference>
<dbReference type="EMBL" id="BOPL01000011">
    <property type="protein sequence ID" value="GIK06786.1"/>
    <property type="molecule type" value="Genomic_DNA"/>
</dbReference>
<sequence length="573" mass="63757">MIVVLPVSREKRSQSPLNLQRRAMAQTYYLDSPDIAMFKNPPLHYSPRDCPSPITSSCPSSVPPSPHFAPTTEQLPPTPATLSSLSLSVSNDSDDEIILPSYDSSHFNDLDEPVSAVSSDQASESFPTDPPCLHVHTPAADDTSVEEEPTRHVDYLSHEWKEEDIWASWKYVVCRRDIYSNGARLENASWRTWAKLKNNLGTVSPETLNWSVHHDLAFQNHGRPDIKVVSMYSNKFTRLKDCDVTWLYGPLKSCTKFTKASPSISPPPSCLETPSMYADRKPILKKRTASETILQRSLSQHTLLQHAGAILKAQEAASYRTRPSVSRPELEPRLNTSSANLPYVPLSYASTKESSGVASPSGRRRIHFNNEVVQCIAIDAKGADDDDDDEEEEWPIASEDDVLSDDGIVMMRQSPPQESGSHKSTPRGSFSSENKIIAPLPPTTLKCRGDTPEPPSGSMIGRWTGYFSKSTVASTPSVPSDPAFSFFLDSEDDHLDFCWQPSQSQGVTDGNRPWFVDPEDEEEVHRHQGSNSSLSIFLDEGDTSNVSIFDRVVDTVNTARDIAHVIWNVGWRR</sequence>
<feature type="region of interest" description="Disordered" evidence="1">
    <location>
        <begin position="110"/>
        <end position="147"/>
    </location>
</feature>
<feature type="domain" description="Nitrogen regulatory protein areA GATA-like" evidence="2">
    <location>
        <begin position="168"/>
        <end position="195"/>
    </location>
</feature>
<dbReference type="AlphaFoldDB" id="A0A9P3C805"/>
<organism evidence="3 4">
    <name type="scientific">Aspergillus viridinutans</name>
    <dbReference type="NCBI Taxonomy" id="75553"/>
    <lineage>
        <taxon>Eukaryota</taxon>
        <taxon>Fungi</taxon>
        <taxon>Dikarya</taxon>
        <taxon>Ascomycota</taxon>
        <taxon>Pezizomycotina</taxon>
        <taxon>Eurotiomycetes</taxon>
        <taxon>Eurotiomycetidae</taxon>
        <taxon>Eurotiales</taxon>
        <taxon>Aspergillaceae</taxon>
        <taxon>Aspergillus</taxon>
        <taxon>Aspergillus subgen. Fumigati</taxon>
    </lineage>
</organism>
<dbReference type="InterPro" id="IPR052292">
    <property type="entry name" value="Glucose_repression_reg"/>
</dbReference>
<feature type="region of interest" description="Disordered" evidence="1">
    <location>
        <begin position="381"/>
        <end position="459"/>
    </location>
</feature>
<proteinExistence type="predicted"/>
<gene>
    <name evidence="3" type="ORF">Aspvir_002438</name>
</gene>
<dbReference type="GO" id="GO:0007039">
    <property type="term" value="P:protein catabolic process in the vacuole"/>
    <property type="evidence" value="ECO:0007669"/>
    <property type="project" value="TreeGrafter"/>
</dbReference>
<feature type="region of interest" description="Disordered" evidence="1">
    <location>
        <begin position="48"/>
        <end position="87"/>
    </location>
</feature>
<name>A0A9P3C805_ASPVI</name>
<feature type="compositionally biased region" description="Low complexity" evidence="1">
    <location>
        <begin position="51"/>
        <end position="60"/>
    </location>
</feature>
<protein>
    <recommendedName>
        <fullName evidence="2">Nitrogen regulatory protein areA GATA-like domain-containing protein</fullName>
    </recommendedName>
</protein>
<accession>A0A9P3C805</accession>
<feature type="compositionally biased region" description="Polar residues" evidence="1">
    <location>
        <begin position="414"/>
        <end position="434"/>
    </location>
</feature>
<feature type="compositionally biased region" description="Polar residues" evidence="1">
    <location>
        <begin position="116"/>
        <end position="126"/>
    </location>
</feature>
<dbReference type="PANTHER" id="PTHR28051">
    <property type="entry name" value="PROTEIN MTL1-RELATED"/>
    <property type="match status" value="1"/>
</dbReference>
<evidence type="ECO:0000313" key="4">
    <source>
        <dbReference type="Proteomes" id="UP000710440"/>
    </source>
</evidence>
<keyword evidence="4" id="KW-1185">Reference proteome</keyword>
<dbReference type="GO" id="GO:0042149">
    <property type="term" value="P:cellular response to glucose starvation"/>
    <property type="evidence" value="ECO:0007669"/>
    <property type="project" value="TreeGrafter"/>
</dbReference>
<dbReference type="Pfam" id="PF08550">
    <property type="entry name" value="GATA_AreA"/>
    <property type="match status" value="1"/>
</dbReference>
<dbReference type="OrthoDB" id="5563539at2759"/>
<reference evidence="3 4" key="1">
    <citation type="submission" date="2021-02" db="EMBL/GenBank/DDBJ databases">
        <title>Pan-genome distribution and transcriptional activeness of fungal secondary metabolism genes in Aspergillus section Fumigati.</title>
        <authorList>
            <person name="Takahashi H."/>
            <person name="Umemura M."/>
            <person name="Ninomiya A."/>
            <person name="Kusuya Y."/>
            <person name="Urayama S."/>
            <person name="Shimizu M."/>
            <person name="Watanabe A."/>
            <person name="Kamei K."/>
            <person name="Yaguchi T."/>
            <person name="Hagiwara D."/>
        </authorList>
    </citation>
    <scope>NUCLEOTIDE SEQUENCE [LARGE SCALE GENOMIC DNA]</scope>
    <source>
        <strain evidence="3 4">IFM 47045</strain>
    </source>
</reference>